<dbReference type="NCBIfam" id="TIGR01484">
    <property type="entry name" value="HAD-SF-IIB"/>
    <property type="match status" value="1"/>
</dbReference>
<comment type="function">
    <text evidence="13">Involved in the synthesis of the GDP-mannose and dolichol-phosphate-mannose required for a number of critical mannosyl transfer reactions.</text>
</comment>
<feature type="binding site" evidence="12">
    <location>
        <position position="68"/>
    </location>
    <ligand>
        <name>Mg(2+)</name>
        <dbReference type="ChEBI" id="CHEBI:18420"/>
        <label>1</label>
    </ligand>
</feature>
<feature type="binding site" evidence="12">
    <location>
        <position position="287"/>
    </location>
    <ligand>
        <name>Mg(2+)</name>
        <dbReference type="ChEBI" id="CHEBI:18420"/>
        <label>1</label>
    </ligand>
</feature>
<evidence type="ECO:0000256" key="14">
    <source>
        <dbReference type="SAM" id="MobiDB-lite"/>
    </source>
</evidence>
<evidence type="ECO:0000256" key="5">
    <source>
        <dbReference type="ARBA" id="ARBA00012730"/>
    </source>
</evidence>
<feature type="compositionally biased region" description="Low complexity" evidence="14">
    <location>
        <begin position="13"/>
        <end position="31"/>
    </location>
</feature>
<dbReference type="AlphaFoldDB" id="A0A6G1ICD2"/>
<dbReference type="GO" id="GO:0006013">
    <property type="term" value="P:mannose metabolic process"/>
    <property type="evidence" value="ECO:0007669"/>
    <property type="project" value="TreeGrafter"/>
</dbReference>
<evidence type="ECO:0000256" key="1">
    <source>
        <dbReference type="ARBA" id="ARBA00004496"/>
    </source>
</evidence>
<feature type="binding site" evidence="12">
    <location>
        <position position="290"/>
    </location>
    <ligand>
        <name>Mg(2+)</name>
        <dbReference type="ChEBI" id="CHEBI:18420"/>
        <label>1</label>
    </ligand>
</feature>
<organism evidence="15 16">
    <name type="scientific">Trichodelitschia bisporula</name>
    <dbReference type="NCBI Taxonomy" id="703511"/>
    <lineage>
        <taxon>Eukaryota</taxon>
        <taxon>Fungi</taxon>
        <taxon>Dikarya</taxon>
        <taxon>Ascomycota</taxon>
        <taxon>Pezizomycotina</taxon>
        <taxon>Dothideomycetes</taxon>
        <taxon>Dothideomycetes incertae sedis</taxon>
        <taxon>Phaeotrichales</taxon>
        <taxon>Phaeotrichaceae</taxon>
        <taxon>Trichodelitschia</taxon>
    </lineage>
</organism>
<reference evidence="15" key="1">
    <citation type="journal article" date="2020" name="Stud. Mycol.">
        <title>101 Dothideomycetes genomes: a test case for predicting lifestyles and emergence of pathogens.</title>
        <authorList>
            <person name="Haridas S."/>
            <person name="Albert R."/>
            <person name="Binder M."/>
            <person name="Bloem J."/>
            <person name="Labutti K."/>
            <person name="Salamov A."/>
            <person name="Andreopoulos B."/>
            <person name="Baker S."/>
            <person name="Barry K."/>
            <person name="Bills G."/>
            <person name="Bluhm B."/>
            <person name="Cannon C."/>
            <person name="Castanera R."/>
            <person name="Culley D."/>
            <person name="Daum C."/>
            <person name="Ezra D."/>
            <person name="Gonzalez J."/>
            <person name="Henrissat B."/>
            <person name="Kuo A."/>
            <person name="Liang C."/>
            <person name="Lipzen A."/>
            <person name="Lutzoni F."/>
            <person name="Magnuson J."/>
            <person name="Mondo S."/>
            <person name="Nolan M."/>
            <person name="Ohm R."/>
            <person name="Pangilinan J."/>
            <person name="Park H.-J."/>
            <person name="Ramirez L."/>
            <person name="Alfaro M."/>
            <person name="Sun H."/>
            <person name="Tritt A."/>
            <person name="Yoshinaga Y."/>
            <person name="Zwiers L.-H."/>
            <person name="Turgeon B."/>
            <person name="Goodwin S."/>
            <person name="Spatafora J."/>
            <person name="Crous P."/>
            <person name="Grigoriev I."/>
        </authorList>
    </citation>
    <scope>NUCLEOTIDE SEQUENCE</scope>
    <source>
        <strain evidence="15">CBS 262.69</strain>
    </source>
</reference>
<evidence type="ECO:0000256" key="6">
    <source>
        <dbReference type="ARBA" id="ARBA00022490"/>
    </source>
</evidence>
<dbReference type="Proteomes" id="UP000799640">
    <property type="component" value="Unassembled WGS sequence"/>
</dbReference>
<feature type="binding site" evidence="11">
    <location>
        <position position="238"/>
    </location>
    <ligand>
        <name>alpha-D-mannose 1-phosphate</name>
        <dbReference type="ChEBI" id="CHEBI:58409"/>
    </ligand>
</feature>
<proteinExistence type="inferred from homology"/>
<keyword evidence="16" id="KW-1185">Reference proteome</keyword>
<feature type="binding site" evidence="11">
    <location>
        <position position="236"/>
    </location>
    <ligand>
        <name>alpha-D-mannose 1-phosphate</name>
        <dbReference type="ChEBI" id="CHEBI:58409"/>
    </ligand>
</feature>
<keyword evidence="6 13" id="KW-0963">Cytoplasm</keyword>
<dbReference type="Pfam" id="PF03332">
    <property type="entry name" value="PMM"/>
    <property type="match status" value="1"/>
</dbReference>
<evidence type="ECO:0000256" key="4">
    <source>
        <dbReference type="ARBA" id="ARBA00011738"/>
    </source>
</evidence>
<evidence type="ECO:0000256" key="13">
    <source>
        <dbReference type="RuleBase" id="RU361118"/>
    </source>
</evidence>
<dbReference type="SFLD" id="SFLDF00445">
    <property type="entry name" value="alpha-phosphomannomutase"/>
    <property type="match status" value="1"/>
</dbReference>
<dbReference type="Gene3D" id="3.30.1240.20">
    <property type="match status" value="1"/>
</dbReference>
<accession>A0A6G1ICD2</accession>
<keyword evidence="8 12" id="KW-0460">Magnesium</keyword>
<evidence type="ECO:0000256" key="9">
    <source>
        <dbReference type="ARBA" id="ARBA00023235"/>
    </source>
</evidence>
<comment type="subcellular location">
    <subcellularLocation>
        <location evidence="1 13">Cytoplasm</location>
    </subcellularLocation>
</comment>
<feature type="binding site" evidence="11">
    <location>
        <position position="180"/>
    </location>
    <ligand>
        <name>alpha-D-mannose 1-phosphate</name>
        <dbReference type="ChEBI" id="CHEBI:58409"/>
    </ligand>
</feature>
<evidence type="ECO:0000256" key="8">
    <source>
        <dbReference type="ARBA" id="ARBA00022842"/>
    </source>
</evidence>
<evidence type="ECO:0000256" key="12">
    <source>
        <dbReference type="PIRSR" id="PIRSR605002-3"/>
    </source>
</evidence>
<dbReference type="GO" id="GO:0005829">
    <property type="term" value="C:cytosol"/>
    <property type="evidence" value="ECO:0007669"/>
    <property type="project" value="TreeGrafter"/>
</dbReference>
<evidence type="ECO:0000256" key="3">
    <source>
        <dbReference type="ARBA" id="ARBA00009736"/>
    </source>
</evidence>
<dbReference type="GO" id="GO:0046872">
    <property type="term" value="F:metal ion binding"/>
    <property type="evidence" value="ECO:0007669"/>
    <property type="project" value="UniProtKB-KW"/>
</dbReference>
<dbReference type="InterPro" id="IPR036412">
    <property type="entry name" value="HAD-like_sf"/>
</dbReference>
<comment type="catalytic activity">
    <reaction evidence="13">
        <text>alpha-D-mannose 1-phosphate = D-mannose 6-phosphate</text>
        <dbReference type="Rhea" id="RHEA:11140"/>
        <dbReference type="ChEBI" id="CHEBI:58409"/>
        <dbReference type="ChEBI" id="CHEBI:58735"/>
        <dbReference type="EC" id="5.4.2.8"/>
    </reaction>
</comment>
<feature type="active site" description="Proton donor/acceptor" evidence="10">
    <location>
        <position position="68"/>
    </location>
</feature>
<dbReference type="GO" id="GO:0009298">
    <property type="term" value="P:GDP-mannose biosynthetic process"/>
    <property type="evidence" value="ECO:0007669"/>
    <property type="project" value="UniProtKB-UniPathway"/>
</dbReference>
<dbReference type="InterPro" id="IPR006379">
    <property type="entry name" value="HAD-SF_hydro_IIB"/>
</dbReference>
<feature type="binding site" evidence="12">
    <location>
        <position position="273"/>
    </location>
    <ligand>
        <name>Mg(2+)</name>
        <dbReference type="ChEBI" id="CHEBI:18420"/>
        <label>1</label>
    </ligand>
</feature>
<feature type="binding site" evidence="11">
    <location>
        <position position="198"/>
    </location>
    <ligand>
        <name>alpha-D-mannose 1-phosphate</name>
        <dbReference type="ChEBI" id="CHEBI:58409"/>
    </ligand>
</feature>
<feature type="region of interest" description="Disordered" evidence="14">
    <location>
        <begin position="1"/>
        <end position="40"/>
    </location>
</feature>
<feature type="compositionally biased region" description="Basic residues" evidence="14">
    <location>
        <begin position="1"/>
        <end position="12"/>
    </location>
</feature>
<name>A0A6G1ICD2_9PEZI</name>
<dbReference type="PANTHER" id="PTHR10466:SF0">
    <property type="entry name" value="PHOSPHOMANNOMUTASE"/>
    <property type="match status" value="1"/>
</dbReference>
<sequence length="312" mass="34813">MHRNSTHLHAPPHLHTSSTPPSPPLHNSTPPYHSSLSPRPATMTAAGAIIPALADRPIKNTIVLFDVDETLTPSRRPASPEILMLLSRLRQRVAIGYVGGSDMAKQQEQLGSADVNVTSLFDFCFPENGLTAYRLGVPLATQSFIGWIGEENYKRLAKFCLRYISELDLPVMRGTFVEFRNGMINVSPIGRNASNDERHAFSEYDAEHKVREKMVEALRKEFSDLSLTFSIGGAISFDVFPTGWDKTYCLQHLEADPQRPDGVKFETIHFFGDKTMKGGNDFEIYSDPRTIGHSVKNPEDTIAQLKALFPEL</sequence>
<feature type="binding site" evidence="12">
    <location>
        <position position="285"/>
    </location>
    <ligand>
        <name>Mg(2+)</name>
        <dbReference type="ChEBI" id="CHEBI:18420"/>
        <label>1</label>
    </ligand>
</feature>
<evidence type="ECO:0000313" key="15">
    <source>
        <dbReference type="EMBL" id="KAF2405645.1"/>
    </source>
</evidence>
<dbReference type="SFLD" id="SFLDS00003">
    <property type="entry name" value="Haloacid_Dehalogenase"/>
    <property type="match status" value="1"/>
</dbReference>
<evidence type="ECO:0000256" key="7">
    <source>
        <dbReference type="ARBA" id="ARBA00022723"/>
    </source>
</evidence>
<evidence type="ECO:0000256" key="2">
    <source>
        <dbReference type="ARBA" id="ARBA00004699"/>
    </source>
</evidence>
<comment type="similarity">
    <text evidence="3 13">Belongs to the eukaryotic PMM family.</text>
</comment>
<evidence type="ECO:0000256" key="11">
    <source>
        <dbReference type="PIRSR" id="PIRSR605002-2"/>
    </source>
</evidence>
<dbReference type="UniPathway" id="UPA00126">
    <property type="reaction ID" value="UER00424"/>
</dbReference>
<evidence type="ECO:0000313" key="16">
    <source>
        <dbReference type="Proteomes" id="UP000799640"/>
    </source>
</evidence>
<dbReference type="FunFam" id="3.30.1240.20:FF:000001">
    <property type="entry name" value="Phosphomannomutase"/>
    <property type="match status" value="1"/>
</dbReference>
<keyword evidence="9 13" id="KW-0413">Isomerase</keyword>
<dbReference type="GO" id="GO:0004615">
    <property type="term" value="F:phosphomannomutase activity"/>
    <property type="evidence" value="ECO:0007669"/>
    <property type="project" value="UniProtKB-EC"/>
</dbReference>
<gene>
    <name evidence="15" type="ORF">EJ06DRAFT_526154</name>
</gene>
<dbReference type="EMBL" id="ML996687">
    <property type="protein sequence ID" value="KAF2405645.1"/>
    <property type="molecule type" value="Genomic_DNA"/>
</dbReference>
<dbReference type="PANTHER" id="PTHR10466">
    <property type="entry name" value="PHOSPHOMANNOMUTASE"/>
    <property type="match status" value="1"/>
</dbReference>
<dbReference type="CDD" id="cd02585">
    <property type="entry name" value="HAD_PMM"/>
    <property type="match status" value="1"/>
</dbReference>
<evidence type="ECO:0000256" key="10">
    <source>
        <dbReference type="PIRSR" id="PIRSR605002-1"/>
    </source>
</evidence>
<feature type="active site" description="Nucleophile" evidence="10">
    <location>
        <position position="66"/>
    </location>
</feature>
<comment type="cofactor">
    <cofactor evidence="12">
        <name>Mg(2+)</name>
        <dbReference type="ChEBI" id="CHEBI:18420"/>
    </cofactor>
</comment>
<dbReference type="SFLD" id="SFLDG01140">
    <property type="entry name" value="C2.B:_Phosphomannomutase_and_P"/>
    <property type="match status" value="1"/>
</dbReference>
<comment type="pathway">
    <text evidence="2 13">Nucleotide-sugar biosynthesis; GDP-alpha-D-mannose biosynthesis; alpha-D-mannose 1-phosphate from D-fructose 6-phosphate: step 2/2.</text>
</comment>
<dbReference type="InterPro" id="IPR005002">
    <property type="entry name" value="PMM"/>
</dbReference>
<feature type="binding site" evidence="11">
    <location>
        <position position="75"/>
    </location>
    <ligand>
        <name>alpha-D-mannose 1-phosphate</name>
        <dbReference type="ChEBI" id="CHEBI:58409"/>
    </ligand>
</feature>
<dbReference type="Gene3D" id="3.40.50.1000">
    <property type="entry name" value="HAD superfamily/HAD-like"/>
    <property type="match status" value="1"/>
</dbReference>
<dbReference type="OrthoDB" id="10264771at2759"/>
<keyword evidence="7 12" id="KW-0479">Metal-binding</keyword>
<dbReference type="InterPro" id="IPR023214">
    <property type="entry name" value="HAD_sf"/>
</dbReference>
<dbReference type="SFLD" id="SFLDG01143">
    <property type="entry name" value="C2.B.3:_Phosphomannomutase_Lik"/>
    <property type="match status" value="1"/>
</dbReference>
<dbReference type="GO" id="GO:0006487">
    <property type="term" value="P:protein N-linked glycosylation"/>
    <property type="evidence" value="ECO:0007669"/>
    <property type="project" value="TreeGrafter"/>
</dbReference>
<dbReference type="InterPro" id="IPR043169">
    <property type="entry name" value="PMM_cap"/>
</dbReference>
<feature type="binding site" evidence="11">
    <location>
        <position position="191"/>
    </location>
    <ligand>
        <name>alpha-D-mannose 1-phosphate</name>
        <dbReference type="ChEBI" id="CHEBI:58409"/>
    </ligand>
</feature>
<comment type="subunit">
    <text evidence="4 13">Homodimer.</text>
</comment>
<protein>
    <recommendedName>
        <fullName evidence="5 13">Phosphomannomutase</fullName>
        <ecNumber evidence="5 13">5.4.2.8</ecNumber>
    </recommendedName>
</protein>
<feature type="binding site" evidence="12">
    <location>
        <position position="66"/>
    </location>
    <ligand>
        <name>Mg(2+)</name>
        <dbReference type="ChEBI" id="CHEBI:18420"/>
        <label>1</label>
    </ligand>
</feature>
<dbReference type="EC" id="5.4.2.8" evidence="5 13"/>
<dbReference type="SUPFAM" id="SSF56784">
    <property type="entry name" value="HAD-like"/>
    <property type="match status" value="1"/>
</dbReference>